<comment type="caution">
    <text evidence="5">The sequence shown here is derived from an EMBL/GenBank/DDBJ whole genome shotgun (WGS) entry which is preliminary data.</text>
</comment>
<dbReference type="InterPro" id="IPR001604">
    <property type="entry name" value="Endo_G_ENPP1-like_dom"/>
</dbReference>
<dbReference type="InterPro" id="IPR040255">
    <property type="entry name" value="Non-specific_endonuclease"/>
</dbReference>
<dbReference type="GO" id="GO:0004519">
    <property type="term" value="F:endonuclease activity"/>
    <property type="evidence" value="ECO:0007669"/>
    <property type="project" value="UniProtKB-KW"/>
</dbReference>
<accession>A0A9D9IZU3</accession>
<evidence type="ECO:0000259" key="4">
    <source>
        <dbReference type="SMART" id="SM00892"/>
    </source>
</evidence>
<feature type="domain" description="ENPP1-3/EXOG-like endonuclease/phosphodiesterase" evidence="3">
    <location>
        <begin position="1"/>
        <end position="168"/>
    </location>
</feature>
<dbReference type="Proteomes" id="UP000823772">
    <property type="component" value="Unassembled WGS sequence"/>
</dbReference>
<feature type="non-terminal residue" evidence="5">
    <location>
        <position position="1"/>
    </location>
</feature>
<dbReference type="InterPro" id="IPR020821">
    <property type="entry name" value="ENPP1-3/EXOG-like_nuc-like"/>
</dbReference>
<evidence type="ECO:0000313" key="6">
    <source>
        <dbReference type="Proteomes" id="UP000823772"/>
    </source>
</evidence>
<keyword evidence="5" id="KW-0378">Hydrolase</keyword>
<dbReference type="SUPFAM" id="SSF54060">
    <property type="entry name" value="His-Me finger endonucleases"/>
    <property type="match status" value="1"/>
</dbReference>
<sequence>LPASLRIGSSGFGRNYNRGHLCASADRLYSRQANEQTFYMSNMSPQLGAFNQGYWIAFEDLVQELGRDATFADTLYVVKGGTIAQNQVGSYVSRSDGKRVAVPRYYFMALLKVKNRAYSAIAFWMEHRDYGYSYGHQAPRSAVAAQAVSVDRLEELTGIDFFHNLPDQVESQVERSYVLAAWDL</sequence>
<evidence type="ECO:0000313" key="5">
    <source>
        <dbReference type="EMBL" id="MBO8481769.1"/>
    </source>
</evidence>
<feature type="active site" description="Proton acceptor" evidence="1">
    <location>
        <position position="20"/>
    </location>
</feature>
<reference evidence="5" key="2">
    <citation type="journal article" date="2021" name="PeerJ">
        <title>Extensive microbial diversity within the chicken gut microbiome revealed by metagenomics and culture.</title>
        <authorList>
            <person name="Gilroy R."/>
            <person name="Ravi A."/>
            <person name="Getino M."/>
            <person name="Pursley I."/>
            <person name="Horton D.L."/>
            <person name="Alikhan N.F."/>
            <person name="Baker D."/>
            <person name="Gharbi K."/>
            <person name="Hall N."/>
            <person name="Watson M."/>
            <person name="Adriaenssens E.M."/>
            <person name="Foster-Nyarko E."/>
            <person name="Jarju S."/>
            <person name="Secka A."/>
            <person name="Antonio M."/>
            <person name="Oren A."/>
            <person name="Chaudhuri R.R."/>
            <person name="La Ragione R."/>
            <person name="Hildebrand F."/>
            <person name="Pallen M.J."/>
        </authorList>
    </citation>
    <scope>NUCLEOTIDE SEQUENCE</scope>
    <source>
        <strain evidence="5">B3-2255</strain>
    </source>
</reference>
<evidence type="ECO:0000256" key="2">
    <source>
        <dbReference type="PIRSR" id="PIRSR640255-2"/>
    </source>
</evidence>
<dbReference type="Gene3D" id="3.40.570.10">
    <property type="entry name" value="Extracellular Endonuclease, subunit A"/>
    <property type="match status" value="1"/>
</dbReference>
<keyword evidence="5" id="KW-0255">Endonuclease</keyword>
<name>A0A9D9IZU3_9BACT</name>
<reference evidence="5" key="1">
    <citation type="submission" date="2020-10" db="EMBL/GenBank/DDBJ databases">
        <authorList>
            <person name="Gilroy R."/>
        </authorList>
    </citation>
    <scope>NUCLEOTIDE SEQUENCE</scope>
    <source>
        <strain evidence="5">B3-2255</strain>
    </source>
</reference>
<keyword evidence="5" id="KW-0540">Nuclease</keyword>
<dbReference type="InterPro" id="IPR044929">
    <property type="entry name" value="DNA/RNA_non-sp_Endonuclease_sf"/>
</dbReference>
<dbReference type="SMART" id="SM00477">
    <property type="entry name" value="NUC"/>
    <property type="match status" value="1"/>
</dbReference>
<dbReference type="InterPro" id="IPR044925">
    <property type="entry name" value="His-Me_finger_sf"/>
</dbReference>
<dbReference type="SMART" id="SM00892">
    <property type="entry name" value="Endonuclease_NS"/>
    <property type="match status" value="1"/>
</dbReference>
<dbReference type="GO" id="GO:0046872">
    <property type="term" value="F:metal ion binding"/>
    <property type="evidence" value="ECO:0007669"/>
    <property type="project" value="UniProtKB-KW"/>
</dbReference>
<feature type="binding site" evidence="2">
    <location>
        <position position="51"/>
    </location>
    <ligand>
        <name>Mg(2+)</name>
        <dbReference type="ChEBI" id="CHEBI:18420"/>
        <note>catalytic</note>
    </ligand>
</feature>
<dbReference type="GO" id="GO:0003676">
    <property type="term" value="F:nucleic acid binding"/>
    <property type="evidence" value="ECO:0007669"/>
    <property type="project" value="InterPro"/>
</dbReference>
<dbReference type="GO" id="GO:0016787">
    <property type="term" value="F:hydrolase activity"/>
    <property type="evidence" value="ECO:0007669"/>
    <property type="project" value="InterPro"/>
</dbReference>
<gene>
    <name evidence="5" type="ORF">IAC87_04390</name>
</gene>
<evidence type="ECO:0000256" key="1">
    <source>
        <dbReference type="PIRSR" id="PIRSR640255-1"/>
    </source>
</evidence>
<protein>
    <submittedName>
        <fullName evidence="5">DNA/RNA non-specific endonuclease</fullName>
    </submittedName>
</protein>
<organism evidence="5 6">
    <name type="scientific">Candidatus Merdivivens faecigallinarum</name>
    <dbReference type="NCBI Taxonomy" id="2840871"/>
    <lineage>
        <taxon>Bacteria</taxon>
        <taxon>Pseudomonadati</taxon>
        <taxon>Bacteroidota</taxon>
        <taxon>Bacteroidia</taxon>
        <taxon>Bacteroidales</taxon>
        <taxon>Muribaculaceae</taxon>
        <taxon>Muribaculaceae incertae sedis</taxon>
        <taxon>Candidatus Merdivivens</taxon>
    </lineage>
</organism>
<feature type="domain" description="DNA/RNA non-specific endonuclease/pyrophosphatase/phosphodiesterase" evidence="4">
    <location>
        <begin position="1"/>
        <end position="168"/>
    </location>
</feature>
<dbReference type="PANTHER" id="PTHR13966">
    <property type="entry name" value="ENDONUCLEASE RELATED"/>
    <property type="match status" value="1"/>
</dbReference>
<dbReference type="AlphaFoldDB" id="A0A9D9IZU3"/>
<dbReference type="PANTHER" id="PTHR13966:SF5">
    <property type="entry name" value="ENDONUCLEASE G, MITOCHONDRIAL"/>
    <property type="match status" value="1"/>
</dbReference>
<evidence type="ECO:0000259" key="3">
    <source>
        <dbReference type="SMART" id="SM00477"/>
    </source>
</evidence>
<dbReference type="Pfam" id="PF01223">
    <property type="entry name" value="Endonuclease_NS"/>
    <property type="match status" value="1"/>
</dbReference>
<proteinExistence type="predicted"/>
<dbReference type="EMBL" id="JADILY010000092">
    <property type="protein sequence ID" value="MBO8481769.1"/>
    <property type="molecule type" value="Genomic_DNA"/>
</dbReference>
<keyword evidence="2" id="KW-0479">Metal-binding</keyword>